<organism evidence="3 4">
    <name type="scientific">Hydnum rufescens UP504</name>
    <dbReference type="NCBI Taxonomy" id="1448309"/>
    <lineage>
        <taxon>Eukaryota</taxon>
        <taxon>Fungi</taxon>
        <taxon>Dikarya</taxon>
        <taxon>Basidiomycota</taxon>
        <taxon>Agaricomycotina</taxon>
        <taxon>Agaricomycetes</taxon>
        <taxon>Cantharellales</taxon>
        <taxon>Hydnaceae</taxon>
        <taxon>Hydnum</taxon>
    </lineage>
</organism>
<evidence type="ECO:0000256" key="1">
    <source>
        <dbReference type="SAM" id="Coils"/>
    </source>
</evidence>
<feature type="compositionally biased region" description="Acidic residues" evidence="2">
    <location>
        <begin position="159"/>
        <end position="169"/>
    </location>
</feature>
<reference evidence="3" key="1">
    <citation type="journal article" date="2020" name="Nat. Commun.">
        <title>Large-scale genome sequencing of mycorrhizal fungi provides insights into the early evolution of symbiotic traits.</title>
        <authorList>
            <person name="Miyauchi S."/>
            <person name="Kiss E."/>
            <person name="Kuo A."/>
            <person name="Drula E."/>
            <person name="Kohler A."/>
            <person name="Sanchez-Garcia M."/>
            <person name="Morin E."/>
            <person name="Andreopoulos B."/>
            <person name="Barry K.W."/>
            <person name="Bonito G."/>
            <person name="Buee M."/>
            <person name="Carver A."/>
            <person name="Chen C."/>
            <person name="Cichocki N."/>
            <person name="Clum A."/>
            <person name="Culley D."/>
            <person name="Crous P.W."/>
            <person name="Fauchery L."/>
            <person name="Girlanda M."/>
            <person name="Hayes R.D."/>
            <person name="Keri Z."/>
            <person name="LaButti K."/>
            <person name="Lipzen A."/>
            <person name="Lombard V."/>
            <person name="Magnuson J."/>
            <person name="Maillard F."/>
            <person name="Murat C."/>
            <person name="Nolan M."/>
            <person name="Ohm R.A."/>
            <person name="Pangilinan J."/>
            <person name="Pereira M.F."/>
            <person name="Perotto S."/>
            <person name="Peter M."/>
            <person name="Pfister S."/>
            <person name="Riley R."/>
            <person name="Sitrit Y."/>
            <person name="Stielow J.B."/>
            <person name="Szollosi G."/>
            <person name="Zifcakova L."/>
            <person name="Stursova M."/>
            <person name="Spatafora J.W."/>
            <person name="Tedersoo L."/>
            <person name="Vaario L.M."/>
            <person name="Yamada A."/>
            <person name="Yan M."/>
            <person name="Wang P."/>
            <person name="Xu J."/>
            <person name="Bruns T."/>
            <person name="Baldrian P."/>
            <person name="Vilgalys R."/>
            <person name="Dunand C."/>
            <person name="Henrissat B."/>
            <person name="Grigoriev I.V."/>
            <person name="Hibbett D."/>
            <person name="Nagy L.G."/>
            <person name="Martin F.M."/>
        </authorList>
    </citation>
    <scope>NUCLEOTIDE SEQUENCE</scope>
    <source>
        <strain evidence="3">UP504</strain>
    </source>
</reference>
<keyword evidence="4" id="KW-1185">Reference proteome</keyword>
<sequence>MKHILEVTEFLGYELLEGFGSGVGSFQGVSHGFPTISLSSAFRIPYSPESLLGEKAVLDWIIHLGLLAQPLDQCTIGPYVKDICGSFPGKNWLQRFLAHNEDAVRYCRTASLDPKHAQSFNYPTFQTQSGYLHQSFISPSPSFPMGSEEWDLQSAGQDTESDTSSDLGEDITTSLHNNLPIPPMTPANSQWHNKSDHPTPQHTPTATPQVISTHHTRISSSLSKERLINIALTLHDEKEAAEADAGRARAHASIVGRKYTQLQQEILARECAPEASHKSFATTARVMNTAEALNQIEAAFFKCVQRVAKHFHNLQARAEKQIEREQKEQLTQEARAAARAAKAVKAAEKAAAREAEQEWKALAKAKKAALTAASKGHKGTMSRGKRKMVSDDKENEINSDSAPPISNHSPKRHRTASPQPSIASPSRHPPWYRPCPQPAWVGTPGYSAMHPAIASGMILRYAKETTPAIYPGPPPPLVAEPAESSGASHKAARRPQLEASAM</sequence>
<dbReference type="AlphaFoldDB" id="A0A9P6DPH8"/>
<feature type="coiled-coil region" evidence="1">
    <location>
        <begin position="308"/>
        <end position="358"/>
    </location>
</feature>
<evidence type="ECO:0000313" key="4">
    <source>
        <dbReference type="Proteomes" id="UP000886523"/>
    </source>
</evidence>
<feature type="compositionally biased region" description="Basic residues" evidence="2">
    <location>
        <begin position="375"/>
        <end position="387"/>
    </location>
</feature>
<dbReference type="OrthoDB" id="3265672at2759"/>
<gene>
    <name evidence="3" type="ORF">BS47DRAFT_1399636</name>
</gene>
<evidence type="ECO:0000313" key="3">
    <source>
        <dbReference type="EMBL" id="KAF9506289.1"/>
    </source>
</evidence>
<accession>A0A9P6DPH8</accession>
<keyword evidence="1" id="KW-0175">Coiled coil</keyword>
<feature type="region of interest" description="Disordered" evidence="2">
    <location>
        <begin position="370"/>
        <end position="430"/>
    </location>
</feature>
<dbReference type="Proteomes" id="UP000886523">
    <property type="component" value="Unassembled WGS sequence"/>
</dbReference>
<evidence type="ECO:0000256" key="2">
    <source>
        <dbReference type="SAM" id="MobiDB-lite"/>
    </source>
</evidence>
<feature type="region of interest" description="Disordered" evidence="2">
    <location>
        <begin position="145"/>
        <end position="218"/>
    </location>
</feature>
<protein>
    <submittedName>
        <fullName evidence="3">Uncharacterized protein</fullName>
    </submittedName>
</protein>
<feature type="compositionally biased region" description="Low complexity" evidence="2">
    <location>
        <begin position="200"/>
        <end position="209"/>
    </location>
</feature>
<feature type="compositionally biased region" description="Polar residues" evidence="2">
    <location>
        <begin position="398"/>
        <end position="408"/>
    </location>
</feature>
<name>A0A9P6DPH8_9AGAM</name>
<feature type="region of interest" description="Disordered" evidence="2">
    <location>
        <begin position="470"/>
        <end position="502"/>
    </location>
</feature>
<proteinExistence type="predicted"/>
<comment type="caution">
    <text evidence="3">The sequence shown here is derived from an EMBL/GenBank/DDBJ whole genome shotgun (WGS) entry which is preliminary data.</text>
</comment>
<dbReference type="EMBL" id="MU129117">
    <property type="protein sequence ID" value="KAF9506289.1"/>
    <property type="molecule type" value="Genomic_DNA"/>
</dbReference>